<keyword evidence="2" id="KW-1185">Reference proteome</keyword>
<sequence length="88" mass="10120">MHLSLQKQTVFQRVPCRDAVSTKPSGAVFSVWKEDNRDRIAVLTCSLVEANFRSKWMFRQTSSSPGQLLSMVHTRLGFGQSNRERFMI</sequence>
<gene>
    <name evidence="1" type="ORF">AMECASPLE_029693</name>
</gene>
<evidence type="ECO:0000313" key="1">
    <source>
        <dbReference type="EMBL" id="MEQ2300807.1"/>
    </source>
</evidence>
<proteinExistence type="predicted"/>
<reference evidence="1 2" key="1">
    <citation type="submission" date="2021-06" db="EMBL/GenBank/DDBJ databases">
        <authorList>
            <person name="Palmer J.M."/>
        </authorList>
    </citation>
    <scope>NUCLEOTIDE SEQUENCE [LARGE SCALE GENOMIC DNA]</scope>
    <source>
        <strain evidence="1 2">AS_MEX2019</strain>
        <tissue evidence="1">Muscle</tissue>
    </source>
</reference>
<name>A0ABV0Z3P4_9TELE</name>
<dbReference type="EMBL" id="JAHRIP010050454">
    <property type="protein sequence ID" value="MEQ2300807.1"/>
    <property type="molecule type" value="Genomic_DNA"/>
</dbReference>
<accession>A0ABV0Z3P4</accession>
<comment type="caution">
    <text evidence="1">The sequence shown here is derived from an EMBL/GenBank/DDBJ whole genome shotgun (WGS) entry which is preliminary data.</text>
</comment>
<dbReference type="Proteomes" id="UP001469553">
    <property type="component" value="Unassembled WGS sequence"/>
</dbReference>
<evidence type="ECO:0000313" key="2">
    <source>
        <dbReference type="Proteomes" id="UP001469553"/>
    </source>
</evidence>
<organism evidence="1 2">
    <name type="scientific">Ameca splendens</name>
    <dbReference type="NCBI Taxonomy" id="208324"/>
    <lineage>
        <taxon>Eukaryota</taxon>
        <taxon>Metazoa</taxon>
        <taxon>Chordata</taxon>
        <taxon>Craniata</taxon>
        <taxon>Vertebrata</taxon>
        <taxon>Euteleostomi</taxon>
        <taxon>Actinopterygii</taxon>
        <taxon>Neopterygii</taxon>
        <taxon>Teleostei</taxon>
        <taxon>Neoteleostei</taxon>
        <taxon>Acanthomorphata</taxon>
        <taxon>Ovalentaria</taxon>
        <taxon>Atherinomorphae</taxon>
        <taxon>Cyprinodontiformes</taxon>
        <taxon>Goodeidae</taxon>
        <taxon>Ameca</taxon>
    </lineage>
</organism>
<protein>
    <submittedName>
        <fullName evidence="1">Uncharacterized protein</fullName>
    </submittedName>
</protein>